<feature type="active site" description="Nucleophile" evidence="2">
    <location>
        <position position="120"/>
    </location>
</feature>
<dbReference type="InterPro" id="IPR002641">
    <property type="entry name" value="PNPLA_dom"/>
</dbReference>
<dbReference type="Gene3D" id="3.40.1090.10">
    <property type="entry name" value="Cytosolic phospholipase A2 catalytic domain"/>
    <property type="match status" value="1"/>
</dbReference>
<evidence type="ECO:0000313" key="5">
    <source>
        <dbReference type="Proteomes" id="UP000548582"/>
    </source>
</evidence>
<feature type="active site" description="Proton acceptor" evidence="2">
    <location>
        <position position="264"/>
    </location>
</feature>
<proteinExistence type="predicted"/>
<feature type="short sequence motif" description="GXGXXG" evidence="2">
    <location>
        <begin position="89"/>
        <end position="94"/>
    </location>
</feature>
<accession>A0A848E916</accession>
<evidence type="ECO:0000313" key="4">
    <source>
        <dbReference type="EMBL" id="NMJ40049.1"/>
    </source>
</evidence>
<keyword evidence="2" id="KW-0442">Lipid degradation</keyword>
<gene>
    <name evidence="4" type="ORF">GWK16_02265</name>
</gene>
<dbReference type="RefSeq" id="WP_170052338.1">
    <property type="nucleotide sequence ID" value="NZ_JABBKX010000001.1"/>
</dbReference>
<feature type="short sequence motif" description="GXSXG" evidence="2">
    <location>
        <begin position="118"/>
        <end position="122"/>
    </location>
</feature>
<sequence>MLALGGVGLAGAWVQGSRPDPRGPAVPMGHAAEASALGIPNERFMLSAPGGTEAMLRGLADATRRRQVAMGLPASAEPLLDKQILALSGGGENGAFGAGLLTGWAAQGTRPTFHIVSGVSVGALIAPFAFIGPSRDAELRELFTTMTADQVLRRRGWIDGVVGESLADNAPLMNTIARHLDARMMEDIARGHEEGRLLLVGTVNLDAQTAVWWNLGAIAASGRPGALPLMREILLASAAIPGLFPPSMIDVTQGGRRYQEMHVDGGALAQTFVYPSALGERRRERLREGLPVPSAAAYVICNARLSGARPPVGLWSVSIAERAIAALIRANGLGDVWRIYQNTERDGIGFNLALIGDDFAPMPQARFDRDYMRALFSHAEEQARRGYPWMHSPPV</sequence>
<evidence type="ECO:0000256" key="1">
    <source>
        <dbReference type="ARBA" id="ARBA00023098"/>
    </source>
</evidence>
<name>A0A848E916_9PROT</name>
<dbReference type="Pfam" id="PF01734">
    <property type="entry name" value="Patatin"/>
    <property type="match status" value="1"/>
</dbReference>
<feature type="short sequence motif" description="DGA/G" evidence="2">
    <location>
        <begin position="264"/>
        <end position="266"/>
    </location>
</feature>
<dbReference type="EMBL" id="JABBKX010000001">
    <property type="protein sequence ID" value="NMJ40049.1"/>
    <property type="molecule type" value="Genomic_DNA"/>
</dbReference>
<dbReference type="GO" id="GO:0016787">
    <property type="term" value="F:hydrolase activity"/>
    <property type="evidence" value="ECO:0007669"/>
    <property type="project" value="UniProtKB-UniRule"/>
</dbReference>
<keyword evidence="1 2" id="KW-0443">Lipid metabolism</keyword>
<dbReference type="SUPFAM" id="SSF52151">
    <property type="entry name" value="FabD/lysophospholipase-like"/>
    <property type="match status" value="1"/>
</dbReference>
<dbReference type="AlphaFoldDB" id="A0A848E916"/>
<dbReference type="InterPro" id="IPR016035">
    <property type="entry name" value="Acyl_Trfase/lysoPLipase"/>
</dbReference>
<keyword evidence="5" id="KW-1185">Reference proteome</keyword>
<dbReference type="Proteomes" id="UP000548582">
    <property type="component" value="Unassembled WGS sequence"/>
</dbReference>
<evidence type="ECO:0000256" key="2">
    <source>
        <dbReference type="PROSITE-ProRule" id="PRU01161"/>
    </source>
</evidence>
<reference evidence="4 5" key="1">
    <citation type="submission" date="2020-03" db="EMBL/GenBank/DDBJ databases">
        <authorList>
            <person name="Sun Q."/>
        </authorList>
    </citation>
    <scope>NUCLEOTIDE SEQUENCE [LARGE SCALE GENOMIC DNA]</scope>
    <source>
        <strain evidence="4 5">JC162</strain>
    </source>
</reference>
<organism evidence="4 5">
    <name type="scientific">Neoroseomonas marina</name>
    <dbReference type="NCBI Taxonomy" id="1232220"/>
    <lineage>
        <taxon>Bacteria</taxon>
        <taxon>Pseudomonadati</taxon>
        <taxon>Pseudomonadota</taxon>
        <taxon>Alphaproteobacteria</taxon>
        <taxon>Acetobacterales</taxon>
        <taxon>Acetobacteraceae</taxon>
        <taxon>Neoroseomonas</taxon>
    </lineage>
</organism>
<keyword evidence="2" id="KW-0378">Hydrolase</keyword>
<dbReference type="GO" id="GO:0016042">
    <property type="term" value="P:lipid catabolic process"/>
    <property type="evidence" value="ECO:0007669"/>
    <property type="project" value="UniProtKB-UniRule"/>
</dbReference>
<comment type="caution">
    <text evidence="4">The sequence shown here is derived from an EMBL/GenBank/DDBJ whole genome shotgun (WGS) entry which is preliminary data.</text>
</comment>
<dbReference type="PROSITE" id="PS51635">
    <property type="entry name" value="PNPLA"/>
    <property type="match status" value="1"/>
</dbReference>
<feature type="domain" description="PNPLA" evidence="3">
    <location>
        <begin position="85"/>
        <end position="277"/>
    </location>
</feature>
<protein>
    <submittedName>
        <fullName evidence="4">Patatin family protein</fullName>
    </submittedName>
</protein>
<evidence type="ECO:0000259" key="3">
    <source>
        <dbReference type="PROSITE" id="PS51635"/>
    </source>
</evidence>